<comment type="caution">
    <text evidence="1">The sequence shown here is derived from an EMBL/GenBank/DDBJ whole genome shotgun (WGS) entry which is preliminary data.</text>
</comment>
<gene>
    <name evidence="1" type="ORF">CgunFtcFv8_017371</name>
</gene>
<dbReference type="AlphaFoldDB" id="A0AAN8HRC5"/>
<organism evidence="1 2">
    <name type="scientific">Champsocephalus gunnari</name>
    <name type="common">Mackerel icefish</name>
    <dbReference type="NCBI Taxonomy" id="52237"/>
    <lineage>
        <taxon>Eukaryota</taxon>
        <taxon>Metazoa</taxon>
        <taxon>Chordata</taxon>
        <taxon>Craniata</taxon>
        <taxon>Vertebrata</taxon>
        <taxon>Euteleostomi</taxon>
        <taxon>Actinopterygii</taxon>
        <taxon>Neopterygii</taxon>
        <taxon>Teleostei</taxon>
        <taxon>Neoteleostei</taxon>
        <taxon>Acanthomorphata</taxon>
        <taxon>Eupercaria</taxon>
        <taxon>Perciformes</taxon>
        <taxon>Notothenioidei</taxon>
        <taxon>Channichthyidae</taxon>
        <taxon>Champsocephalus</taxon>
    </lineage>
</organism>
<accession>A0AAN8HRC5</accession>
<name>A0AAN8HRC5_CHAGU</name>
<dbReference type="EMBL" id="JAURVH010001520">
    <property type="protein sequence ID" value="KAK5924787.1"/>
    <property type="molecule type" value="Genomic_DNA"/>
</dbReference>
<proteinExistence type="predicted"/>
<reference evidence="1 2" key="1">
    <citation type="journal article" date="2023" name="Mol. Biol. Evol.">
        <title>Genomics of Secondarily Temperate Adaptation in the Only Non-Antarctic Icefish.</title>
        <authorList>
            <person name="Rivera-Colon A.G."/>
            <person name="Rayamajhi N."/>
            <person name="Minhas B.F."/>
            <person name="Madrigal G."/>
            <person name="Bilyk K.T."/>
            <person name="Yoon V."/>
            <person name="Hune M."/>
            <person name="Gregory S."/>
            <person name="Cheng C.H.C."/>
            <person name="Catchen J.M."/>
        </authorList>
    </citation>
    <scope>NUCLEOTIDE SEQUENCE [LARGE SCALE GENOMIC DNA]</scope>
    <source>
        <tissue evidence="1">White muscle</tissue>
    </source>
</reference>
<protein>
    <submittedName>
        <fullName evidence="1">Uncharacterized protein</fullName>
    </submittedName>
</protein>
<keyword evidence="2" id="KW-1185">Reference proteome</keyword>
<dbReference type="Proteomes" id="UP001331515">
    <property type="component" value="Unassembled WGS sequence"/>
</dbReference>
<evidence type="ECO:0000313" key="1">
    <source>
        <dbReference type="EMBL" id="KAK5924787.1"/>
    </source>
</evidence>
<sequence>MGNQTRWDVIAVKSLYTTHFVPMLSRGKGEGDRKRRGFLIVWKLIGRPRKLSRPVNGHLSSGVRGSWGYPQRHGEVKWVTVFEVRPAVIAPNIQQMSGSSAR</sequence>
<evidence type="ECO:0000313" key="2">
    <source>
        <dbReference type="Proteomes" id="UP001331515"/>
    </source>
</evidence>